<sequence>MLIALLSRRVVHGDLRTTEGLFLLEHNNSDTNNNNNSAVLCFHWENFMDFNVFVDRNVGRSIYYQTESVVNGDVVSSLLFHGKDVETLLEYFLLEHATHDEKEETTEGDAQKKTKFTTRLNTNQYFQLNKLLSLTREQTQMINYILVINNCLKSIPSL</sequence>
<keyword evidence="2" id="KW-1185">Reference proteome</keyword>
<organism evidence="1 2">
    <name type="scientific">Angomonas deanei</name>
    <dbReference type="NCBI Taxonomy" id="59799"/>
    <lineage>
        <taxon>Eukaryota</taxon>
        <taxon>Discoba</taxon>
        <taxon>Euglenozoa</taxon>
        <taxon>Kinetoplastea</taxon>
        <taxon>Metakinetoplastina</taxon>
        <taxon>Trypanosomatida</taxon>
        <taxon>Trypanosomatidae</taxon>
        <taxon>Strigomonadinae</taxon>
        <taxon>Angomonas</taxon>
    </lineage>
</organism>
<name>A0A7G2C8M3_9TRYP</name>
<evidence type="ECO:0000313" key="2">
    <source>
        <dbReference type="Proteomes" id="UP000515908"/>
    </source>
</evidence>
<reference evidence="1 2" key="1">
    <citation type="submission" date="2020-08" db="EMBL/GenBank/DDBJ databases">
        <authorList>
            <person name="Newling K."/>
            <person name="Davey J."/>
            <person name="Forrester S."/>
        </authorList>
    </citation>
    <scope>NUCLEOTIDE SEQUENCE [LARGE SCALE GENOMIC DNA]</scope>
    <source>
        <strain evidence="2">Crithidia deanei Carvalho (ATCC PRA-265)</strain>
    </source>
</reference>
<dbReference type="Proteomes" id="UP000515908">
    <property type="component" value="Chromosome 03"/>
</dbReference>
<gene>
    <name evidence="1" type="ORF">ADEAN_000180700</name>
</gene>
<dbReference type="AlphaFoldDB" id="A0A7G2C8M3"/>
<dbReference type="VEuPathDB" id="TriTrypDB:ADEAN_000180700"/>
<accession>A0A7G2C8M3</accession>
<protein>
    <submittedName>
        <fullName evidence="1">Uncharacterized protein</fullName>
    </submittedName>
</protein>
<proteinExistence type="predicted"/>
<dbReference type="EMBL" id="LR877147">
    <property type="protein sequence ID" value="CAD2214362.1"/>
    <property type="molecule type" value="Genomic_DNA"/>
</dbReference>
<evidence type="ECO:0000313" key="1">
    <source>
        <dbReference type="EMBL" id="CAD2214362.1"/>
    </source>
</evidence>